<dbReference type="Gene3D" id="1.25.40.10">
    <property type="entry name" value="Tetratricopeptide repeat domain"/>
    <property type="match status" value="1"/>
</dbReference>
<keyword evidence="6" id="KW-0175">Coiled coil</keyword>
<dbReference type="PANTHER" id="PTHR46512:SF9">
    <property type="entry name" value="PEPTIDYLPROLYL ISOMERASE"/>
    <property type="match status" value="1"/>
</dbReference>
<dbReference type="InterPro" id="IPR011990">
    <property type="entry name" value="TPR-like_helical_dom_sf"/>
</dbReference>
<dbReference type="EMBL" id="HBGW01105175">
    <property type="protein sequence ID" value="CAD9648620.1"/>
    <property type="molecule type" value="Transcribed_RNA"/>
</dbReference>
<feature type="region of interest" description="Disordered" evidence="7">
    <location>
        <begin position="163"/>
        <end position="201"/>
    </location>
</feature>
<keyword evidence="4" id="KW-0413">Isomerase</keyword>
<evidence type="ECO:0000313" key="8">
    <source>
        <dbReference type="EMBL" id="CAD9648620.1"/>
    </source>
</evidence>
<dbReference type="AlphaFoldDB" id="A0A7S2QQ79"/>
<evidence type="ECO:0000256" key="2">
    <source>
        <dbReference type="ARBA" id="ARBA00013194"/>
    </source>
</evidence>
<keyword evidence="5" id="KW-0802">TPR repeat</keyword>
<organism evidence="8">
    <name type="scientific">Zooxanthella nutricula</name>
    <dbReference type="NCBI Taxonomy" id="1333877"/>
    <lineage>
        <taxon>Eukaryota</taxon>
        <taxon>Sar</taxon>
        <taxon>Alveolata</taxon>
        <taxon>Dinophyceae</taxon>
        <taxon>Peridiniales</taxon>
        <taxon>Peridiniales incertae sedis</taxon>
        <taxon>Zooxanthella</taxon>
    </lineage>
</organism>
<dbReference type="PANTHER" id="PTHR46512">
    <property type="entry name" value="PEPTIDYLPROLYL ISOMERASE"/>
    <property type="match status" value="1"/>
</dbReference>
<dbReference type="Pfam" id="PF14559">
    <property type="entry name" value="TPR_19"/>
    <property type="match status" value="1"/>
</dbReference>
<protein>
    <recommendedName>
        <fullName evidence="2">peptidylprolyl isomerase</fullName>
        <ecNumber evidence="2">5.2.1.8</ecNumber>
    </recommendedName>
</protein>
<dbReference type="GO" id="GO:0003755">
    <property type="term" value="F:peptidyl-prolyl cis-trans isomerase activity"/>
    <property type="evidence" value="ECO:0007669"/>
    <property type="project" value="UniProtKB-EC"/>
</dbReference>
<evidence type="ECO:0000256" key="5">
    <source>
        <dbReference type="PROSITE-ProRule" id="PRU00339"/>
    </source>
</evidence>
<evidence type="ECO:0000256" key="7">
    <source>
        <dbReference type="SAM" id="MobiDB-lite"/>
    </source>
</evidence>
<name>A0A7S2QQ79_9DINO</name>
<keyword evidence="3" id="KW-0697">Rotamase</keyword>
<feature type="repeat" description="TPR" evidence="5">
    <location>
        <begin position="309"/>
        <end position="342"/>
    </location>
</feature>
<dbReference type="PROSITE" id="PS50005">
    <property type="entry name" value="TPR"/>
    <property type="match status" value="1"/>
</dbReference>
<dbReference type="EC" id="5.2.1.8" evidence="2"/>
<dbReference type="InterPro" id="IPR029048">
    <property type="entry name" value="HSP70_C_sf"/>
</dbReference>
<sequence length="372" mass="41736">MFPAREGEEAAPAEGGKAAISKRMRFSLDGASAVATGAAHFAAGRRALPARWDFAAHASALADAEGLAACRELEQWMAGTNREEVQRLEKGNELESFIYEVRSWLSGPDRALLKPDATEPILEETSRWFEDAQYDEGTTLSMYEERLGGLKRQLEEHGSAYFEKKRKEREEKEKFLDEEAEKERQRRQESGMNDDKDDRKMAKSERLKMAMKNKEEGNTVFKAGNLEDAAARYQRSLQHLNKMYMLDLSPDDKQEADAVSLSVQLNLAQVFLKLAAQTEKDSGKEKAEAVYKKAQAACEEALKVDAENVKAKFRKASALERLGDLDGATKEVKQALKIDPENADLAKLKERLDKLQAAQNAKAKKMYGKMFG</sequence>
<evidence type="ECO:0000256" key="3">
    <source>
        <dbReference type="ARBA" id="ARBA00023110"/>
    </source>
</evidence>
<accession>A0A7S2QQ79</accession>
<evidence type="ECO:0000256" key="6">
    <source>
        <dbReference type="SAM" id="Coils"/>
    </source>
</evidence>
<gene>
    <name evidence="8" type="ORF">BRAN1462_LOCUS66442</name>
</gene>
<comment type="catalytic activity">
    <reaction evidence="1">
        <text>[protein]-peptidylproline (omega=180) = [protein]-peptidylproline (omega=0)</text>
        <dbReference type="Rhea" id="RHEA:16237"/>
        <dbReference type="Rhea" id="RHEA-COMP:10747"/>
        <dbReference type="Rhea" id="RHEA-COMP:10748"/>
        <dbReference type="ChEBI" id="CHEBI:83833"/>
        <dbReference type="ChEBI" id="CHEBI:83834"/>
        <dbReference type="EC" id="5.2.1.8"/>
    </reaction>
</comment>
<dbReference type="InterPro" id="IPR019734">
    <property type="entry name" value="TPR_rpt"/>
</dbReference>
<feature type="coiled-coil region" evidence="6">
    <location>
        <begin position="338"/>
        <end position="365"/>
    </location>
</feature>
<dbReference type="SMART" id="SM00028">
    <property type="entry name" value="TPR"/>
    <property type="match status" value="3"/>
</dbReference>
<evidence type="ECO:0000256" key="1">
    <source>
        <dbReference type="ARBA" id="ARBA00000971"/>
    </source>
</evidence>
<proteinExistence type="predicted"/>
<evidence type="ECO:0000256" key="4">
    <source>
        <dbReference type="ARBA" id="ARBA00023235"/>
    </source>
</evidence>
<reference evidence="8" key="1">
    <citation type="submission" date="2021-01" db="EMBL/GenBank/DDBJ databases">
        <authorList>
            <person name="Corre E."/>
            <person name="Pelletier E."/>
            <person name="Niang G."/>
            <person name="Scheremetjew M."/>
            <person name="Finn R."/>
            <person name="Kale V."/>
            <person name="Holt S."/>
            <person name="Cochrane G."/>
            <person name="Meng A."/>
            <person name="Brown T."/>
            <person name="Cohen L."/>
        </authorList>
    </citation>
    <scope>NUCLEOTIDE SEQUENCE</scope>
    <source>
        <strain evidence="8">RCC3387</strain>
    </source>
</reference>
<dbReference type="Gene3D" id="1.20.1270.10">
    <property type="match status" value="1"/>
</dbReference>
<dbReference type="InterPro" id="IPR050754">
    <property type="entry name" value="FKBP4/5/8-like"/>
</dbReference>
<dbReference type="SUPFAM" id="SSF48452">
    <property type="entry name" value="TPR-like"/>
    <property type="match status" value="1"/>
</dbReference>